<evidence type="ECO:0000256" key="3">
    <source>
        <dbReference type="SAM" id="Phobius"/>
    </source>
</evidence>
<dbReference type="OrthoDB" id="1875580at2759"/>
<keyword evidence="3" id="KW-0812">Transmembrane</keyword>
<proteinExistence type="predicted"/>
<organism evidence="4 5">
    <name type="scientific">Dioscorea zingiberensis</name>
    <dbReference type="NCBI Taxonomy" id="325984"/>
    <lineage>
        <taxon>Eukaryota</taxon>
        <taxon>Viridiplantae</taxon>
        <taxon>Streptophyta</taxon>
        <taxon>Embryophyta</taxon>
        <taxon>Tracheophyta</taxon>
        <taxon>Spermatophyta</taxon>
        <taxon>Magnoliopsida</taxon>
        <taxon>Liliopsida</taxon>
        <taxon>Dioscoreales</taxon>
        <taxon>Dioscoreaceae</taxon>
        <taxon>Dioscorea</taxon>
    </lineage>
</organism>
<dbReference type="InterPro" id="IPR044839">
    <property type="entry name" value="NDR1-like"/>
</dbReference>
<comment type="caution">
    <text evidence="4">The sequence shown here is derived from an EMBL/GenBank/DDBJ whole genome shotgun (WGS) entry which is preliminary data.</text>
</comment>
<name>A0A9D5CDX8_9LILI</name>
<feature type="transmembrane region" description="Helical" evidence="3">
    <location>
        <begin position="16"/>
        <end position="45"/>
    </location>
</feature>
<evidence type="ECO:0008006" key="6">
    <source>
        <dbReference type="Google" id="ProtNLM"/>
    </source>
</evidence>
<comment type="subcellular location">
    <subcellularLocation>
        <location evidence="1">Membrane</location>
    </subcellularLocation>
</comment>
<accession>A0A9D5CDX8</accession>
<evidence type="ECO:0000313" key="4">
    <source>
        <dbReference type="EMBL" id="KAJ0970958.1"/>
    </source>
</evidence>
<reference evidence="4" key="2">
    <citation type="journal article" date="2022" name="Hortic Res">
        <title>The genome of Dioscorea zingiberensis sheds light on the biosynthesis, origin and evolution of the medicinally important diosgenin saponins.</title>
        <authorList>
            <person name="Li Y."/>
            <person name="Tan C."/>
            <person name="Li Z."/>
            <person name="Guo J."/>
            <person name="Li S."/>
            <person name="Chen X."/>
            <person name="Wang C."/>
            <person name="Dai X."/>
            <person name="Yang H."/>
            <person name="Song W."/>
            <person name="Hou L."/>
            <person name="Xu J."/>
            <person name="Tong Z."/>
            <person name="Xu A."/>
            <person name="Yuan X."/>
            <person name="Wang W."/>
            <person name="Yang Q."/>
            <person name="Chen L."/>
            <person name="Sun Z."/>
            <person name="Wang K."/>
            <person name="Pan B."/>
            <person name="Chen J."/>
            <person name="Bao Y."/>
            <person name="Liu F."/>
            <person name="Qi X."/>
            <person name="Gang D.R."/>
            <person name="Wen J."/>
            <person name="Li J."/>
        </authorList>
    </citation>
    <scope>NUCLEOTIDE SEQUENCE</scope>
    <source>
        <strain evidence="4">Dzin_1.0</strain>
    </source>
</reference>
<evidence type="ECO:0000313" key="5">
    <source>
        <dbReference type="Proteomes" id="UP001085076"/>
    </source>
</evidence>
<keyword evidence="5" id="KW-1185">Reference proteome</keyword>
<keyword evidence="2 3" id="KW-0472">Membrane</keyword>
<reference evidence="4" key="1">
    <citation type="submission" date="2021-03" db="EMBL/GenBank/DDBJ databases">
        <authorList>
            <person name="Li Z."/>
            <person name="Yang C."/>
        </authorList>
    </citation>
    <scope>NUCLEOTIDE SEQUENCE</scope>
    <source>
        <strain evidence="4">Dzin_1.0</strain>
        <tissue evidence="4">Leaf</tissue>
    </source>
</reference>
<dbReference type="AlphaFoldDB" id="A0A9D5CDX8"/>
<dbReference type="GO" id="GO:0005886">
    <property type="term" value="C:plasma membrane"/>
    <property type="evidence" value="ECO:0007669"/>
    <property type="project" value="TreeGrafter"/>
</dbReference>
<gene>
    <name evidence="4" type="ORF">J5N97_018917</name>
</gene>
<dbReference type="PANTHER" id="PTHR31234">
    <property type="entry name" value="LATE EMBRYOGENESIS ABUNDANT (LEA) HYDROXYPROLINE-RICH GLYCOPROTEIN FAMILY"/>
    <property type="match status" value="1"/>
</dbReference>
<protein>
    <recommendedName>
        <fullName evidence="6">Late embryogenesis abundant protein LEA-2 subgroup domain-containing protein</fullName>
    </recommendedName>
</protein>
<dbReference type="EMBL" id="JAGGNH010000005">
    <property type="protein sequence ID" value="KAJ0970958.1"/>
    <property type="molecule type" value="Genomic_DNA"/>
</dbReference>
<dbReference type="Proteomes" id="UP001085076">
    <property type="component" value="Miscellaneous, Linkage group lg05"/>
</dbReference>
<evidence type="ECO:0000256" key="2">
    <source>
        <dbReference type="ARBA" id="ARBA00023136"/>
    </source>
</evidence>
<evidence type="ECO:0000256" key="1">
    <source>
        <dbReference type="ARBA" id="ARBA00004370"/>
    </source>
</evidence>
<sequence length="200" mass="22506">MARKLMPRQGTRTHPLIWILAIIGVLLAVAVILTGIFIFVVYLIYQPRLPYIKVAYAHLNKLVYDQSGSLDTEMAITIVAENDNTRANATISDLDFFIKFHGIELAELIADPFEIEKNHSVELKYVVPSAMVPLDESAMASMDAALRQDRVPFDLLGSAKMRWRVGIFLSVKFWAHLSCRIEFSYANMSSLGLDCSSKTH</sequence>
<dbReference type="GO" id="GO:0098542">
    <property type="term" value="P:defense response to other organism"/>
    <property type="evidence" value="ECO:0007669"/>
    <property type="project" value="InterPro"/>
</dbReference>
<keyword evidence="3" id="KW-1133">Transmembrane helix</keyword>
<dbReference type="PANTHER" id="PTHR31234:SF66">
    <property type="entry name" value="LATE EMBRYOGENESIS ABUNDANT PROTEIN"/>
    <property type="match status" value="1"/>
</dbReference>